<organism evidence="1 2">
    <name type="scientific">Scheffersomyces spartinae</name>
    <dbReference type="NCBI Taxonomy" id="45513"/>
    <lineage>
        <taxon>Eukaryota</taxon>
        <taxon>Fungi</taxon>
        <taxon>Dikarya</taxon>
        <taxon>Ascomycota</taxon>
        <taxon>Saccharomycotina</taxon>
        <taxon>Pichiomycetes</taxon>
        <taxon>Debaryomycetaceae</taxon>
        <taxon>Scheffersomyces</taxon>
    </lineage>
</organism>
<proteinExistence type="predicted"/>
<dbReference type="RefSeq" id="XP_043050510.1">
    <property type="nucleotide sequence ID" value="XM_043194759.1"/>
</dbReference>
<reference evidence="1" key="1">
    <citation type="submission" date="2021-03" db="EMBL/GenBank/DDBJ databases">
        <authorList>
            <person name="Palmer J.M."/>
        </authorList>
    </citation>
    <scope>NUCLEOTIDE SEQUENCE</scope>
    <source>
        <strain evidence="1">ARV_011</strain>
    </source>
</reference>
<dbReference type="OrthoDB" id="4084730at2759"/>
<gene>
    <name evidence="1" type="ORF">KQ657_004074</name>
</gene>
<dbReference type="EMBL" id="JAHMUF010000005">
    <property type="protein sequence ID" value="KAG7194963.1"/>
    <property type="molecule type" value="Genomic_DNA"/>
</dbReference>
<accession>A0A9P7VBG9</accession>
<evidence type="ECO:0000313" key="2">
    <source>
        <dbReference type="Proteomes" id="UP000790833"/>
    </source>
</evidence>
<dbReference type="AlphaFoldDB" id="A0A9P7VBG9"/>
<name>A0A9P7VBG9_9ASCO</name>
<keyword evidence="2" id="KW-1185">Reference proteome</keyword>
<protein>
    <submittedName>
        <fullName evidence="1">Uncharacterized protein</fullName>
    </submittedName>
</protein>
<dbReference type="SUPFAM" id="SSF52833">
    <property type="entry name" value="Thioredoxin-like"/>
    <property type="match status" value="1"/>
</dbReference>
<dbReference type="InterPro" id="IPR036249">
    <property type="entry name" value="Thioredoxin-like_sf"/>
</dbReference>
<dbReference type="Proteomes" id="UP000790833">
    <property type="component" value="Unassembled WGS sequence"/>
</dbReference>
<comment type="caution">
    <text evidence="1">The sequence shown here is derived from an EMBL/GenBank/DDBJ whole genome shotgun (WGS) entry which is preliminary data.</text>
</comment>
<evidence type="ECO:0000313" key="1">
    <source>
        <dbReference type="EMBL" id="KAG7194963.1"/>
    </source>
</evidence>
<dbReference type="GeneID" id="66117448"/>
<sequence length="217" mass="24111">MFKQFLRSLGRSPALKATSIVPLGTSIPVESIGGAIKFYHYPSSQASGQLLNKLKSLSKLPIRNATNDTATDKFGLNVVTNSRLSYEDYRYIFDECINVHPGNKLILAKILPHGPCSRSYDLEPALDRQFFDEQNVIRGPLVIDYHNSLIANDDESLDRIMQHYLSCGMQRLPTAQAAPASLGDHQWAAALQESLRDLKTSGSKPVHPHVAEYADLF</sequence>